<proteinExistence type="predicted"/>
<feature type="compositionally biased region" description="Polar residues" evidence="1">
    <location>
        <begin position="94"/>
        <end position="107"/>
    </location>
</feature>
<gene>
    <name evidence="2" type="ORF">PHYBLDRAFT_178566</name>
</gene>
<protein>
    <submittedName>
        <fullName evidence="2">Uncharacterized protein</fullName>
    </submittedName>
</protein>
<feature type="compositionally biased region" description="Polar residues" evidence="1">
    <location>
        <begin position="66"/>
        <end position="75"/>
    </location>
</feature>
<reference evidence="3" key="1">
    <citation type="submission" date="2015-06" db="EMBL/GenBank/DDBJ databases">
        <title>Expansion of signal transduction pathways in fungi by whole-genome duplication.</title>
        <authorList>
            <consortium name="DOE Joint Genome Institute"/>
            <person name="Corrochano L.M."/>
            <person name="Kuo A."/>
            <person name="Marcet-Houben M."/>
            <person name="Polaino S."/>
            <person name="Salamov A."/>
            <person name="Villalobos J.M."/>
            <person name="Alvarez M.I."/>
            <person name="Avalos J."/>
            <person name="Benito E.P."/>
            <person name="Benoit I."/>
            <person name="Burger G."/>
            <person name="Camino L.P."/>
            <person name="Canovas D."/>
            <person name="Cerda-Olmedo E."/>
            <person name="Cheng J.-F."/>
            <person name="Dominguez A."/>
            <person name="Elias M."/>
            <person name="Eslava A.P."/>
            <person name="Glaser F."/>
            <person name="Grimwood J."/>
            <person name="Gutierrez G."/>
            <person name="Heitman J."/>
            <person name="Henrissat B."/>
            <person name="Iturriaga E.A."/>
            <person name="Lang B.F."/>
            <person name="Lavin J.L."/>
            <person name="Lee S."/>
            <person name="Li W."/>
            <person name="Lindquist E."/>
            <person name="Lopez-Garcia S."/>
            <person name="Luque E.M."/>
            <person name="Marcos A.T."/>
            <person name="Martin J."/>
            <person name="McCluskey K."/>
            <person name="Medina H.R."/>
            <person name="Miralles-Duran A."/>
            <person name="Miyazaki A."/>
            <person name="Munoz-Torres E."/>
            <person name="Oguiza J.A."/>
            <person name="Ohm R."/>
            <person name="Olmedo M."/>
            <person name="Orejas M."/>
            <person name="Ortiz-Castellanos L."/>
            <person name="Pisabarro A.G."/>
            <person name="Rodriguez-Romero J."/>
            <person name="Ruiz-Herrera J."/>
            <person name="Ruiz-Vazquez R."/>
            <person name="Sanz C."/>
            <person name="Schackwitz W."/>
            <person name="Schmutz J."/>
            <person name="Shahriari M."/>
            <person name="Shelest E."/>
            <person name="Silva-Franco F."/>
            <person name="Soanes D."/>
            <person name="Syed K."/>
            <person name="Tagua V.G."/>
            <person name="Talbot N.J."/>
            <person name="Thon M."/>
            <person name="De vries R.P."/>
            <person name="Wiebenga A."/>
            <person name="Yadav J.S."/>
            <person name="Braun E.L."/>
            <person name="Baker S."/>
            <person name="Garre V."/>
            <person name="Horwitz B."/>
            <person name="Torres-Martinez S."/>
            <person name="Idnurm A."/>
            <person name="Herrera-Estrella A."/>
            <person name="Gabaldon T."/>
            <person name="Grigoriev I.V."/>
        </authorList>
    </citation>
    <scope>NUCLEOTIDE SEQUENCE [LARGE SCALE GENOMIC DNA]</scope>
    <source>
        <strain evidence="3">NRRL 1555(-)</strain>
    </source>
</reference>
<dbReference type="VEuPathDB" id="FungiDB:PHYBLDRAFT_178566"/>
<evidence type="ECO:0000313" key="2">
    <source>
        <dbReference type="EMBL" id="OAD80381.1"/>
    </source>
</evidence>
<feature type="region of interest" description="Disordered" evidence="1">
    <location>
        <begin position="53"/>
        <end position="154"/>
    </location>
</feature>
<feature type="compositionally biased region" description="Basic residues" evidence="1">
    <location>
        <begin position="116"/>
        <end position="130"/>
    </location>
</feature>
<name>A0A167QWF9_PHYB8</name>
<feature type="compositionally biased region" description="Polar residues" evidence="1">
    <location>
        <begin position="1"/>
        <end position="15"/>
    </location>
</feature>
<dbReference type="EMBL" id="KV440971">
    <property type="protein sequence ID" value="OAD80381.1"/>
    <property type="molecule type" value="Genomic_DNA"/>
</dbReference>
<dbReference type="Proteomes" id="UP000077315">
    <property type="component" value="Unassembled WGS sequence"/>
</dbReference>
<dbReference type="RefSeq" id="XP_018298421.1">
    <property type="nucleotide sequence ID" value="XM_018438005.1"/>
</dbReference>
<organism evidence="2 3">
    <name type="scientific">Phycomyces blakesleeanus (strain ATCC 8743b / DSM 1359 / FGSC 10004 / NBRC 33097 / NRRL 1555)</name>
    <dbReference type="NCBI Taxonomy" id="763407"/>
    <lineage>
        <taxon>Eukaryota</taxon>
        <taxon>Fungi</taxon>
        <taxon>Fungi incertae sedis</taxon>
        <taxon>Mucoromycota</taxon>
        <taxon>Mucoromycotina</taxon>
        <taxon>Mucoromycetes</taxon>
        <taxon>Mucorales</taxon>
        <taxon>Phycomycetaceae</taxon>
        <taxon>Phycomyces</taxon>
    </lineage>
</organism>
<evidence type="ECO:0000256" key="1">
    <source>
        <dbReference type="SAM" id="MobiDB-lite"/>
    </source>
</evidence>
<evidence type="ECO:0000313" key="3">
    <source>
        <dbReference type="Proteomes" id="UP000077315"/>
    </source>
</evidence>
<accession>A0A167QWF9</accession>
<dbReference type="OrthoDB" id="10391218at2759"/>
<dbReference type="GeneID" id="28998911"/>
<dbReference type="AlphaFoldDB" id="A0A167QWF9"/>
<keyword evidence="3" id="KW-1185">Reference proteome</keyword>
<dbReference type="InParanoid" id="A0A167QWF9"/>
<sequence>MSKMIPSTKNSSESISNERRFLETDDDDVARIGDSLGYAAQILYRFGIPLGSDKNIAGDRKKKNPKSGNGTSKMKTTGRIDIPIENKYEDAPEIQQTPQAESDATKLTSKETENKRPKRGITFRRGRGRPLKFSLGRGRPRKLYSGTTEKNEAKAQSLQANYLILYS</sequence>
<feature type="region of interest" description="Disordered" evidence="1">
    <location>
        <begin position="1"/>
        <end position="26"/>
    </location>
</feature>